<keyword evidence="7" id="KW-1185">Reference proteome</keyword>
<evidence type="ECO:0000313" key="7">
    <source>
        <dbReference type="Proteomes" id="UP000221369"/>
    </source>
</evidence>
<evidence type="ECO:0000256" key="2">
    <source>
        <dbReference type="ARBA" id="ARBA00023125"/>
    </source>
</evidence>
<gene>
    <name evidence="6" type="ORF">ATJ78_1283</name>
</gene>
<dbReference type="AlphaFoldDB" id="A0A2A9DUW2"/>
<dbReference type="OrthoDB" id="7252896at2"/>
<dbReference type="RefSeq" id="WP_141898359.1">
    <property type="nucleotide sequence ID" value="NZ_PDJE01000001.1"/>
</dbReference>
<protein>
    <submittedName>
        <fullName evidence="6">TetR family transcriptional regulator</fullName>
    </submittedName>
</protein>
<sequence>MTNPPVETASARRQKTRDRLLDAAYDVFAEVGVDAAPVELIAERAGFTRGAFYSNFESKAELFMALAERENAERIEKVQLGIEAEIPKLSGLMSGTHEEKLEAVTAAVGEFLRLQGDDRHWCLIEGEFRIHALRNPEFGAYFAQYSDMLLARLGDMLVETLKPLGVRFAIEPAAAARIIVATYHSAAERSLMVGNGSSPSDDTELQRTIAAIVTMMTVPLDA</sequence>
<name>A0A2A9DUW2_9MICO</name>
<evidence type="ECO:0000313" key="6">
    <source>
        <dbReference type="EMBL" id="PFG30354.1"/>
    </source>
</evidence>
<dbReference type="PRINTS" id="PR00455">
    <property type="entry name" value="HTHTETR"/>
</dbReference>
<keyword evidence="2 4" id="KW-0238">DNA-binding</keyword>
<evidence type="ECO:0000256" key="3">
    <source>
        <dbReference type="ARBA" id="ARBA00023163"/>
    </source>
</evidence>
<organism evidence="6 7">
    <name type="scientific">Paramicrobacterium agarici</name>
    <dbReference type="NCBI Taxonomy" id="630514"/>
    <lineage>
        <taxon>Bacteria</taxon>
        <taxon>Bacillati</taxon>
        <taxon>Actinomycetota</taxon>
        <taxon>Actinomycetes</taxon>
        <taxon>Micrococcales</taxon>
        <taxon>Microbacteriaceae</taxon>
        <taxon>Paramicrobacterium</taxon>
    </lineage>
</organism>
<dbReference type="EMBL" id="PDJE01000001">
    <property type="protein sequence ID" value="PFG30354.1"/>
    <property type="molecule type" value="Genomic_DNA"/>
</dbReference>
<keyword evidence="3" id="KW-0804">Transcription</keyword>
<comment type="caution">
    <text evidence="6">The sequence shown here is derived from an EMBL/GenBank/DDBJ whole genome shotgun (WGS) entry which is preliminary data.</text>
</comment>
<dbReference type="PROSITE" id="PS50977">
    <property type="entry name" value="HTH_TETR_2"/>
    <property type="match status" value="1"/>
</dbReference>
<dbReference type="InterPro" id="IPR050109">
    <property type="entry name" value="HTH-type_TetR-like_transc_reg"/>
</dbReference>
<feature type="DNA-binding region" description="H-T-H motif" evidence="4">
    <location>
        <begin position="37"/>
        <end position="56"/>
    </location>
</feature>
<dbReference type="Gene3D" id="1.10.357.10">
    <property type="entry name" value="Tetracycline Repressor, domain 2"/>
    <property type="match status" value="1"/>
</dbReference>
<dbReference type="InterPro" id="IPR036271">
    <property type="entry name" value="Tet_transcr_reg_TetR-rel_C_sf"/>
</dbReference>
<evidence type="ECO:0000259" key="5">
    <source>
        <dbReference type="PROSITE" id="PS50977"/>
    </source>
</evidence>
<dbReference type="GO" id="GO:0000976">
    <property type="term" value="F:transcription cis-regulatory region binding"/>
    <property type="evidence" value="ECO:0007669"/>
    <property type="project" value="TreeGrafter"/>
</dbReference>
<dbReference type="SUPFAM" id="SSF46689">
    <property type="entry name" value="Homeodomain-like"/>
    <property type="match status" value="1"/>
</dbReference>
<keyword evidence="1" id="KW-0805">Transcription regulation</keyword>
<feature type="domain" description="HTH tetR-type" evidence="5">
    <location>
        <begin position="14"/>
        <end position="74"/>
    </location>
</feature>
<accession>A0A2A9DUW2</accession>
<proteinExistence type="predicted"/>
<dbReference type="GO" id="GO:0003700">
    <property type="term" value="F:DNA-binding transcription factor activity"/>
    <property type="evidence" value="ECO:0007669"/>
    <property type="project" value="TreeGrafter"/>
</dbReference>
<dbReference type="SUPFAM" id="SSF48498">
    <property type="entry name" value="Tetracyclin repressor-like, C-terminal domain"/>
    <property type="match status" value="1"/>
</dbReference>
<dbReference type="InterPro" id="IPR001647">
    <property type="entry name" value="HTH_TetR"/>
</dbReference>
<dbReference type="InterPro" id="IPR009057">
    <property type="entry name" value="Homeodomain-like_sf"/>
</dbReference>
<evidence type="ECO:0000256" key="1">
    <source>
        <dbReference type="ARBA" id="ARBA00023015"/>
    </source>
</evidence>
<dbReference type="PANTHER" id="PTHR30055">
    <property type="entry name" value="HTH-TYPE TRANSCRIPTIONAL REGULATOR RUTR"/>
    <property type="match status" value="1"/>
</dbReference>
<dbReference type="PANTHER" id="PTHR30055:SF234">
    <property type="entry name" value="HTH-TYPE TRANSCRIPTIONAL REGULATOR BETI"/>
    <property type="match status" value="1"/>
</dbReference>
<reference evidence="6 7" key="1">
    <citation type="submission" date="2017-10" db="EMBL/GenBank/DDBJ databases">
        <title>Sequencing the genomes of 1000 actinobacteria strains.</title>
        <authorList>
            <person name="Klenk H.-P."/>
        </authorList>
    </citation>
    <scope>NUCLEOTIDE SEQUENCE [LARGE SCALE GENOMIC DNA]</scope>
    <source>
        <strain evidence="6 7">DSM 21798</strain>
    </source>
</reference>
<dbReference type="Pfam" id="PF00440">
    <property type="entry name" value="TetR_N"/>
    <property type="match status" value="1"/>
</dbReference>
<evidence type="ECO:0000256" key="4">
    <source>
        <dbReference type="PROSITE-ProRule" id="PRU00335"/>
    </source>
</evidence>
<dbReference type="Proteomes" id="UP000221369">
    <property type="component" value="Unassembled WGS sequence"/>
</dbReference>